<evidence type="ECO:0000259" key="12">
    <source>
        <dbReference type="PROSITE" id="PS51188"/>
    </source>
</evidence>
<dbReference type="InterPro" id="IPR018253">
    <property type="entry name" value="DnaJ_domain_CS"/>
</dbReference>
<dbReference type="GO" id="GO:0006260">
    <property type="term" value="P:DNA replication"/>
    <property type="evidence" value="ECO:0007669"/>
    <property type="project" value="UniProtKB-KW"/>
</dbReference>
<feature type="binding site" evidence="9">
    <location>
        <position position="197"/>
    </location>
    <ligand>
        <name>Zn(2+)</name>
        <dbReference type="ChEBI" id="CHEBI:29105"/>
        <label>2</label>
    </ligand>
</feature>
<dbReference type="FunFam" id="1.10.287.110:FF:000031">
    <property type="entry name" value="Molecular chaperone DnaJ"/>
    <property type="match status" value="1"/>
</dbReference>
<dbReference type="InterPro" id="IPR036410">
    <property type="entry name" value="HSP_DnaJ_Cys-rich_dom_sf"/>
</dbReference>
<evidence type="ECO:0000256" key="3">
    <source>
        <dbReference type="ARBA" id="ARBA00022723"/>
    </source>
</evidence>
<feature type="binding site" evidence="9">
    <location>
        <position position="174"/>
    </location>
    <ligand>
        <name>Zn(2+)</name>
        <dbReference type="ChEBI" id="CHEBI:29105"/>
        <label>2</label>
    </ligand>
</feature>
<feature type="binding site" evidence="9">
    <location>
        <position position="155"/>
    </location>
    <ligand>
        <name>Zn(2+)</name>
        <dbReference type="ChEBI" id="CHEBI:29105"/>
        <label>1</label>
    </ligand>
</feature>
<dbReference type="Pfam" id="PF01556">
    <property type="entry name" value="DnaJ_C"/>
    <property type="match status" value="1"/>
</dbReference>
<dbReference type="GO" id="GO:0051082">
    <property type="term" value="F:unfolded protein binding"/>
    <property type="evidence" value="ECO:0007669"/>
    <property type="project" value="UniProtKB-UniRule"/>
</dbReference>
<dbReference type="Gene3D" id="1.10.287.110">
    <property type="entry name" value="DnaJ domain"/>
    <property type="match status" value="1"/>
</dbReference>
<dbReference type="Pfam" id="PF00684">
    <property type="entry name" value="DnaJ_CXXCXGXG"/>
    <property type="match status" value="1"/>
</dbReference>
<evidence type="ECO:0000256" key="10">
    <source>
        <dbReference type="PROSITE-ProRule" id="PRU00546"/>
    </source>
</evidence>
<feature type="binding site" evidence="9">
    <location>
        <position position="158"/>
    </location>
    <ligand>
        <name>Zn(2+)</name>
        <dbReference type="ChEBI" id="CHEBI:29105"/>
        <label>1</label>
    </ligand>
</feature>
<dbReference type="EMBL" id="CP011280">
    <property type="protein sequence ID" value="AKC95965.1"/>
    <property type="molecule type" value="Genomic_DNA"/>
</dbReference>
<keyword evidence="4 9" id="KW-0677">Repeat</keyword>
<evidence type="ECO:0000256" key="9">
    <source>
        <dbReference type="HAMAP-Rule" id="MF_01152"/>
    </source>
</evidence>
<comment type="subunit">
    <text evidence="9">Homodimer.</text>
</comment>
<sequence length="380" mass="42288">MAKRDYYEVLGVNKNASQDEIKKAYRELSKKYHPDLNPDNKEEATEKFREVSEAYEVLKDDKKRQMYDNYGQAAFENGGASGAGGFEGFNTGGFNFGGFDFSDIFESAFGGGQTSGFHTSTRSRGRDLEYRVRLTLEDIVNDKEVKIEYTRDGKCSSCSGTGAENGNLTTCGNCQGQGHITKTTKTILGYMKQTVVCSTCSGTGRVPKKLCTDCQGTGIKKEKVSKTIKIPSGIEDGTRMILRDMGSYAGRDSDCGDLYIRVEVKKHDIFKREGLNIYLTVPITLTEAILGTTKQIPTLYGTENVEIKAGTQYGNRKVLVGKGLKFKGSVGNQIITYTIEIPVNLSEDQKKLVSKLDTSLEKDNYRETESFFQKIRKFFK</sequence>
<dbReference type="STRING" id="187101.VC03_05690"/>
<keyword evidence="5 9" id="KW-0863">Zinc-finger</keyword>
<protein>
    <recommendedName>
        <fullName evidence="9">Chaperone protein DnaJ</fullName>
    </recommendedName>
</protein>
<feature type="domain" description="J" evidence="11">
    <location>
        <begin position="5"/>
        <end position="71"/>
    </location>
</feature>
<feature type="binding site" evidence="9">
    <location>
        <position position="200"/>
    </location>
    <ligand>
        <name>Zn(2+)</name>
        <dbReference type="ChEBI" id="CHEBI:29105"/>
        <label>2</label>
    </ligand>
</feature>
<evidence type="ECO:0000313" key="14">
    <source>
        <dbReference type="Proteomes" id="UP000033103"/>
    </source>
</evidence>
<dbReference type="InterPro" id="IPR001623">
    <property type="entry name" value="DnaJ_domain"/>
</dbReference>
<dbReference type="InterPro" id="IPR012724">
    <property type="entry name" value="DnaJ"/>
</dbReference>
<comment type="cofactor">
    <cofactor evidence="9">
        <name>Zn(2+)</name>
        <dbReference type="ChEBI" id="CHEBI:29105"/>
    </cofactor>
    <text evidence="9">Binds 2 Zn(2+) ions per monomer.</text>
</comment>
<feature type="binding site" evidence="9">
    <location>
        <position position="214"/>
    </location>
    <ligand>
        <name>Zn(2+)</name>
        <dbReference type="ChEBI" id="CHEBI:29105"/>
        <label>1</label>
    </ligand>
</feature>
<dbReference type="PANTHER" id="PTHR43096">
    <property type="entry name" value="DNAJ HOMOLOG 1, MITOCHONDRIAL-RELATED"/>
    <property type="match status" value="1"/>
</dbReference>
<dbReference type="AlphaFoldDB" id="A0A0E3ZC68"/>
<dbReference type="SUPFAM" id="SSF46565">
    <property type="entry name" value="Chaperone J-domain"/>
    <property type="match status" value="1"/>
</dbReference>
<dbReference type="NCBIfam" id="TIGR02349">
    <property type="entry name" value="DnaJ_bact"/>
    <property type="match status" value="1"/>
</dbReference>
<proteinExistence type="inferred from homology"/>
<dbReference type="PATRIC" id="fig|1069640.6.peg.1129"/>
<evidence type="ECO:0000256" key="4">
    <source>
        <dbReference type="ARBA" id="ARBA00022737"/>
    </source>
</evidence>
<dbReference type="PANTHER" id="PTHR43096:SF52">
    <property type="entry name" value="DNAJ HOMOLOG 1, MITOCHONDRIAL-RELATED"/>
    <property type="match status" value="1"/>
</dbReference>
<keyword evidence="8 9" id="KW-0143">Chaperone</keyword>
<dbReference type="FunFam" id="2.60.260.20:FF:000005">
    <property type="entry name" value="Chaperone protein dnaJ 1, mitochondrial"/>
    <property type="match status" value="1"/>
</dbReference>
<evidence type="ECO:0000313" key="13">
    <source>
        <dbReference type="EMBL" id="AKC95965.1"/>
    </source>
</evidence>
<dbReference type="GO" id="GO:0005524">
    <property type="term" value="F:ATP binding"/>
    <property type="evidence" value="ECO:0007669"/>
    <property type="project" value="InterPro"/>
</dbReference>
<dbReference type="HOGENOM" id="CLU_017633_0_7_0"/>
<dbReference type="FunFam" id="2.10.230.10:FF:000001">
    <property type="entry name" value="DnaJ subfamily A member 2"/>
    <property type="match status" value="1"/>
</dbReference>
<dbReference type="CDD" id="cd10747">
    <property type="entry name" value="DnaJ_C"/>
    <property type="match status" value="1"/>
</dbReference>
<dbReference type="Gene3D" id="2.10.230.10">
    <property type="entry name" value="Heat shock protein DnaJ, cysteine-rich domain"/>
    <property type="match status" value="1"/>
</dbReference>
<reference evidence="13 14" key="1">
    <citation type="journal article" date="2012" name="BMC Genomics">
        <title>Genomic sequence analysis and characterization of Sneathia amnii sp. nov.</title>
        <authorList>
            <consortium name="Vaginal Microbiome Consortium (additional members)"/>
            <person name="Harwich M.D.Jr."/>
            <person name="Serrano M.G."/>
            <person name="Fettweis J.M."/>
            <person name="Alves J.M."/>
            <person name="Reimers M.A."/>
            <person name="Buck G.A."/>
            <person name="Jefferson K.K."/>
        </authorList>
    </citation>
    <scope>NUCLEOTIDE SEQUENCE [LARGE SCALE GENOMIC DNA]</scope>
    <source>
        <strain evidence="13 14">SN35</strain>
    </source>
</reference>
<dbReference type="InterPro" id="IPR008971">
    <property type="entry name" value="HSP40/DnaJ_pept-bd"/>
</dbReference>
<dbReference type="GO" id="GO:0031072">
    <property type="term" value="F:heat shock protein binding"/>
    <property type="evidence" value="ECO:0007669"/>
    <property type="project" value="InterPro"/>
</dbReference>
<dbReference type="SUPFAM" id="SSF49493">
    <property type="entry name" value="HSP40/DnaJ peptide-binding domain"/>
    <property type="match status" value="2"/>
</dbReference>
<keyword evidence="7 9" id="KW-0346">Stress response</keyword>
<comment type="domain">
    <text evidence="9">The J domain is necessary and sufficient to stimulate DnaK ATPase activity. Zinc center 1 plays an important role in the autonomous, DnaK-independent chaperone activity of DnaJ. Zinc center 2 is essential for interaction with DnaK and for DnaJ activity.</text>
</comment>
<feature type="domain" description="CR-type" evidence="12">
    <location>
        <begin position="142"/>
        <end position="223"/>
    </location>
</feature>
<dbReference type="CDD" id="cd06257">
    <property type="entry name" value="DnaJ"/>
    <property type="match status" value="1"/>
</dbReference>
<dbReference type="PROSITE" id="PS50076">
    <property type="entry name" value="DNAJ_2"/>
    <property type="match status" value="1"/>
</dbReference>
<evidence type="ECO:0000256" key="1">
    <source>
        <dbReference type="ARBA" id="ARBA00022490"/>
    </source>
</evidence>
<dbReference type="KEGG" id="sns:VC03_05690"/>
<accession>A0A0E3ZC68</accession>
<keyword evidence="2 9" id="KW-0235">DNA replication</keyword>
<comment type="similarity">
    <text evidence="9">Belongs to the DnaJ family.</text>
</comment>
<dbReference type="GO" id="GO:0009408">
    <property type="term" value="P:response to heat"/>
    <property type="evidence" value="ECO:0007669"/>
    <property type="project" value="InterPro"/>
</dbReference>
<comment type="subcellular location">
    <subcellularLocation>
        <location evidence="9">Cytoplasm</location>
    </subcellularLocation>
</comment>
<feature type="binding site" evidence="9">
    <location>
        <position position="211"/>
    </location>
    <ligand>
        <name>Zn(2+)</name>
        <dbReference type="ChEBI" id="CHEBI:29105"/>
        <label>1</label>
    </ligand>
</feature>
<dbReference type="CDD" id="cd10719">
    <property type="entry name" value="DnaJ_zf"/>
    <property type="match status" value="1"/>
</dbReference>
<dbReference type="InterPro" id="IPR036869">
    <property type="entry name" value="J_dom_sf"/>
</dbReference>
<dbReference type="PRINTS" id="PR00625">
    <property type="entry name" value="JDOMAIN"/>
</dbReference>
<dbReference type="HAMAP" id="MF_01152">
    <property type="entry name" value="DnaJ"/>
    <property type="match status" value="1"/>
</dbReference>
<dbReference type="OrthoDB" id="9779889at2"/>
<dbReference type="PROSITE" id="PS51188">
    <property type="entry name" value="ZF_CR"/>
    <property type="match status" value="1"/>
</dbReference>
<evidence type="ECO:0000259" key="11">
    <source>
        <dbReference type="PROSITE" id="PS50076"/>
    </source>
</evidence>
<dbReference type="RefSeq" id="WP_046329069.1">
    <property type="nucleotide sequence ID" value="NZ_CP011280.1"/>
</dbReference>
<dbReference type="InterPro" id="IPR002939">
    <property type="entry name" value="DnaJ_C"/>
</dbReference>
<comment type="function">
    <text evidence="9">Participates actively in the response to hyperosmotic and heat shock by preventing the aggregation of stress-denatured proteins and by disaggregating proteins, also in an autonomous, DnaK-independent fashion. Unfolded proteins bind initially to DnaJ; upon interaction with the DnaJ-bound protein, DnaK hydrolyzes its bound ATP, resulting in the formation of a stable complex. GrpE releases ADP from DnaK; ATP binding to DnaK triggers the release of the substrate protein, thus completing the reaction cycle. Several rounds of ATP-dependent interactions between DnaJ, DnaK and GrpE are required for fully efficient folding. Also involved, together with DnaK and GrpE, in the DNA replication of plasmids through activation of initiation proteins.</text>
</comment>
<dbReference type="Gene3D" id="2.60.260.20">
    <property type="entry name" value="Urease metallochaperone UreE, N-terminal domain"/>
    <property type="match status" value="2"/>
</dbReference>
<organism evidence="13 14">
    <name type="scientific">Sneathia vaginalis</name>
    <dbReference type="NCBI Taxonomy" id="187101"/>
    <lineage>
        <taxon>Bacteria</taxon>
        <taxon>Fusobacteriati</taxon>
        <taxon>Fusobacteriota</taxon>
        <taxon>Fusobacteriia</taxon>
        <taxon>Fusobacteriales</taxon>
        <taxon>Leptotrichiaceae</taxon>
        <taxon>Sneathia</taxon>
    </lineage>
</organism>
<evidence type="ECO:0000256" key="2">
    <source>
        <dbReference type="ARBA" id="ARBA00022705"/>
    </source>
</evidence>
<evidence type="ECO:0000256" key="8">
    <source>
        <dbReference type="ARBA" id="ARBA00023186"/>
    </source>
</evidence>
<evidence type="ECO:0000256" key="6">
    <source>
        <dbReference type="ARBA" id="ARBA00022833"/>
    </source>
</evidence>
<evidence type="ECO:0000256" key="7">
    <source>
        <dbReference type="ARBA" id="ARBA00023016"/>
    </source>
</evidence>
<dbReference type="GO" id="GO:0008270">
    <property type="term" value="F:zinc ion binding"/>
    <property type="evidence" value="ECO:0007669"/>
    <property type="project" value="UniProtKB-UniRule"/>
</dbReference>
<feature type="repeat" description="CXXCXGXG motif" evidence="9">
    <location>
        <begin position="171"/>
        <end position="178"/>
    </location>
</feature>
<dbReference type="InterPro" id="IPR001305">
    <property type="entry name" value="HSP_DnaJ_Cys-rich_dom"/>
</dbReference>
<dbReference type="SMART" id="SM00271">
    <property type="entry name" value="DnaJ"/>
    <property type="match status" value="1"/>
</dbReference>
<dbReference type="GO" id="GO:0005737">
    <property type="term" value="C:cytoplasm"/>
    <property type="evidence" value="ECO:0007669"/>
    <property type="project" value="UniProtKB-SubCell"/>
</dbReference>
<feature type="repeat" description="CXXCXGXG motif" evidence="9">
    <location>
        <begin position="197"/>
        <end position="204"/>
    </location>
</feature>
<dbReference type="PROSITE" id="PS00636">
    <property type="entry name" value="DNAJ_1"/>
    <property type="match status" value="1"/>
</dbReference>
<evidence type="ECO:0000256" key="5">
    <source>
        <dbReference type="ARBA" id="ARBA00022771"/>
    </source>
</evidence>
<gene>
    <name evidence="9" type="primary">dnaJ</name>
    <name evidence="13" type="ORF">VC03_05690</name>
</gene>
<feature type="repeat" description="CXXCXGXG motif" evidence="9">
    <location>
        <begin position="155"/>
        <end position="162"/>
    </location>
</feature>
<dbReference type="GO" id="GO:0042026">
    <property type="term" value="P:protein refolding"/>
    <property type="evidence" value="ECO:0007669"/>
    <property type="project" value="TreeGrafter"/>
</dbReference>
<keyword evidence="14" id="KW-1185">Reference proteome</keyword>
<feature type="repeat" description="CXXCXGXG motif" evidence="9">
    <location>
        <begin position="211"/>
        <end position="218"/>
    </location>
</feature>
<dbReference type="SUPFAM" id="SSF57938">
    <property type="entry name" value="DnaJ/Hsp40 cysteine-rich domain"/>
    <property type="match status" value="1"/>
</dbReference>
<keyword evidence="6 9" id="KW-0862">Zinc</keyword>
<dbReference type="NCBIfam" id="NF008035">
    <property type="entry name" value="PRK10767.1"/>
    <property type="match status" value="1"/>
</dbReference>
<dbReference type="Pfam" id="PF00226">
    <property type="entry name" value="DnaJ"/>
    <property type="match status" value="1"/>
</dbReference>
<keyword evidence="3 9" id="KW-0479">Metal-binding</keyword>
<feature type="zinc finger region" description="CR-type" evidence="10">
    <location>
        <begin position="142"/>
        <end position="223"/>
    </location>
</feature>
<feature type="binding site" evidence="9">
    <location>
        <position position="171"/>
    </location>
    <ligand>
        <name>Zn(2+)</name>
        <dbReference type="ChEBI" id="CHEBI:29105"/>
        <label>2</label>
    </ligand>
</feature>
<keyword evidence="1 9" id="KW-0963">Cytoplasm</keyword>
<name>A0A0E3ZC68_9FUSO</name>
<dbReference type="Proteomes" id="UP000033103">
    <property type="component" value="Chromosome"/>
</dbReference>